<dbReference type="CDD" id="cd00093">
    <property type="entry name" value="HTH_XRE"/>
    <property type="match status" value="1"/>
</dbReference>
<evidence type="ECO:0000313" key="3">
    <source>
        <dbReference type="EMBL" id="GAK72710.1"/>
    </source>
</evidence>
<dbReference type="InterPro" id="IPR001387">
    <property type="entry name" value="Cro/C1-type_HTH"/>
</dbReference>
<gene>
    <name evidence="3" type="ORF">RRU01S_27_00990</name>
</gene>
<protein>
    <submittedName>
        <fullName evidence="3">Putative Xre family DNA-binding protein</fullName>
    </submittedName>
</protein>
<reference evidence="3 4" key="1">
    <citation type="submission" date="2014-08" db="EMBL/GenBank/DDBJ databases">
        <title>Whole genome shotgun sequence of Rhizobium rubi NBRC 13261.</title>
        <authorList>
            <person name="Katano-Makiyama Y."/>
            <person name="Hosoyama A."/>
            <person name="Hashimoto M."/>
            <person name="Hosoyama Y."/>
            <person name="Noguchi M."/>
            <person name="Tsuchikane K."/>
            <person name="Uohara A."/>
            <person name="Ohji S."/>
            <person name="Ichikawa N."/>
            <person name="Kimura A."/>
            <person name="Yamazoe A."/>
            <person name="Fujita N."/>
        </authorList>
    </citation>
    <scope>NUCLEOTIDE SEQUENCE [LARGE SCALE GENOMIC DNA]</scope>
    <source>
        <strain evidence="3 4">NBRC 13261</strain>
    </source>
</reference>
<evidence type="ECO:0000313" key="4">
    <source>
        <dbReference type="Proteomes" id="UP000028701"/>
    </source>
</evidence>
<dbReference type="InterPro" id="IPR010982">
    <property type="entry name" value="Lambda_DNA-bd_dom_sf"/>
</dbReference>
<dbReference type="AlphaFoldDB" id="A0A081D1B4"/>
<evidence type="ECO:0000256" key="1">
    <source>
        <dbReference type="SAM" id="Phobius"/>
    </source>
</evidence>
<dbReference type="OrthoDB" id="8895516at2"/>
<proteinExistence type="predicted"/>
<dbReference type="eggNOG" id="COG1476">
    <property type="taxonomic scope" value="Bacteria"/>
</dbReference>
<comment type="caution">
    <text evidence="3">The sequence shown here is derived from an EMBL/GenBank/DDBJ whole genome shotgun (WGS) entry which is preliminary data.</text>
</comment>
<evidence type="ECO:0000259" key="2">
    <source>
        <dbReference type="PROSITE" id="PS50943"/>
    </source>
</evidence>
<feature type="transmembrane region" description="Helical" evidence="1">
    <location>
        <begin position="220"/>
        <end position="241"/>
    </location>
</feature>
<dbReference type="RefSeq" id="WP_045232135.1">
    <property type="nucleotide sequence ID" value="NZ_BBJU01000027.1"/>
</dbReference>
<dbReference type="EMBL" id="BBJU01000027">
    <property type="protein sequence ID" value="GAK72710.1"/>
    <property type="molecule type" value="Genomic_DNA"/>
</dbReference>
<sequence length="278" mass="31538">MDKRTLAELFRVRLMELVMRSGARHSAFAAGIGIDRSALSQLLSGDSARLPRVETLLNIAERHAVSLDWLLGISHDPGLTGELRPSFEIEEGGEDYTDTLLMKWHAEATGSKIRYVPARIPDLLRTPQIIAFEAESAHQNVGPQASETAFRLDYNRQPGTDMEVCMPCETLEALAQGQGMWSGLTKEVRAAQLRYMSDLINELYPSFRLFLFYEKERFSVPYTIFGLQRAAIFVGGMYLVLNNAESIRKMQRHFDELIRFTRVHAHQSADYVRSLKVL</sequence>
<dbReference type="GO" id="GO:0003677">
    <property type="term" value="F:DNA binding"/>
    <property type="evidence" value="ECO:0007669"/>
    <property type="project" value="UniProtKB-KW"/>
</dbReference>
<keyword evidence="1" id="KW-0472">Membrane</keyword>
<dbReference type="SMART" id="SM00530">
    <property type="entry name" value="HTH_XRE"/>
    <property type="match status" value="1"/>
</dbReference>
<dbReference type="Gene3D" id="1.10.260.40">
    <property type="entry name" value="lambda repressor-like DNA-binding domains"/>
    <property type="match status" value="1"/>
</dbReference>
<dbReference type="SUPFAM" id="SSF47413">
    <property type="entry name" value="lambda repressor-like DNA-binding domains"/>
    <property type="match status" value="1"/>
</dbReference>
<organism evidence="3 4">
    <name type="scientific">Agrobacterium rubi TR3 = NBRC 13261</name>
    <dbReference type="NCBI Taxonomy" id="1368415"/>
    <lineage>
        <taxon>Bacteria</taxon>
        <taxon>Pseudomonadati</taxon>
        <taxon>Pseudomonadota</taxon>
        <taxon>Alphaproteobacteria</taxon>
        <taxon>Hyphomicrobiales</taxon>
        <taxon>Rhizobiaceae</taxon>
        <taxon>Rhizobium/Agrobacterium group</taxon>
        <taxon>Agrobacterium</taxon>
    </lineage>
</organism>
<dbReference type="PROSITE" id="PS50943">
    <property type="entry name" value="HTH_CROC1"/>
    <property type="match status" value="1"/>
</dbReference>
<keyword evidence="1" id="KW-1133">Transmembrane helix</keyword>
<feature type="domain" description="HTH cro/C1-type" evidence="2">
    <location>
        <begin position="26"/>
        <end position="70"/>
    </location>
</feature>
<keyword evidence="1" id="KW-0812">Transmembrane</keyword>
<accession>A0A081D1B4</accession>
<dbReference type="Proteomes" id="UP000028701">
    <property type="component" value="Unassembled WGS sequence"/>
</dbReference>
<dbReference type="Pfam" id="PF01381">
    <property type="entry name" value="HTH_3"/>
    <property type="match status" value="1"/>
</dbReference>
<keyword evidence="3" id="KW-0238">DNA-binding</keyword>
<name>A0A081D1B4_9HYPH</name>